<gene>
    <name evidence="6" type="ORF">C1S78_015510</name>
    <name evidence="7" type="ORF">C1S78_15470</name>
</gene>
<feature type="domain" description="Thiolase-like protein type 1 additional C-terminal" evidence="5">
    <location>
        <begin position="405"/>
        <end position="486"/>
    </location>
</feature>
<organism evidence="7">
    <name type="scientific">Mycolicibacterium mucogenicum DSM 44124</name>
    <dbReference type="NCBI Taxonomy" id="1226753"/>
    <lineage>
        <taxon>Bacteria</taxon>
        <taxon>Bacillati</taxon>
        <taxon>Actinomycetota</taxon>
        <taxon>Actinomycetes</taxon>
        <taxon>Mycobacteriales</taxon>
        <taxon>Mycobacteriaceae</taxon>
        <taxon>Mycolicibacterium</taxon>
    </lineage>
</organism>
<feature type="region of interest" description="Disordered" evidence="4">
    <location>
        <begin position="465"/>
        <end position="490"/>
    </location>
</feature>
<comment type="similarity">
    <text evidence="1">Belongs to the thiolase-like superfamily. Thiolase family.</text>
</comment>
<evidence type="ECO:0000256" key="4">
    <source>
        <dbReference type="SAM" id="MobiDB-lite"/>
    </source>
</evidence>
<proteinExistence type="inferred from homology"/>
<reference evidence="6 8" key="2">
    <citation type="journal article" date="2019" name="BMC Evol. Biol.">
        <title>Comparative genomics of Mycobacterium mucogenicum and Mycobacterium neoaurum clade members emphasizing tRNA and non-coding RNA.</title>
        <authorList>
            <person name="Behra P.R.K."/>
            <person name="Pettersson B.M.F."/>
            <person name="Das S."/>
            <person name="Dasgupta S."/>
            <person name="Kirsebom L.A."/>
        </authorList>
    </citation>
    <scope>NUCLEOTIDE SEQUENCE [LARGE SCALE GENOMIC DNA]</scope>
    <source>
        <strain evidence="6 8">DSM 44124</strain>
    </source>
</reference>
<dbReference type="PANTHER" id="PTHR18919">
    <property type="entry name" value="ACETYL-COA C-ACYLTRANSFERASE"/>
    <property type="match status" value="1"/>
</dbReference>
<dbReference type="NCBIfam" id="NF006103">
    <property type="entry name" value="PRK08257.1-1"/>
    <property type="match status" value="1"/>
</dbReference>
<evidence type="ECO:0000256" key="2">
    <source>
        <dbReference type="ARBA" id="ARBA00022679"/>
    </source>
</evidence>
<name>A0A8H2PHB9_MYCMU</name>
<dbReference type="EMBL" id="CP062008">
    <property type="protein sequence ID" value="QPG67024.1"/>
    <property type="molecule type" value="Genomic_DNA"/>
</dbReference>
<dbReference type="EC" id="2.3.1.9" evidence="7"/>
<dbReference type="AlphaFoldDB" id="A0A8H2PHB9"/>
<keyword evidence="8" id="KW-1185">Reference proteome</keyword>
<dbReference type="PANTHER" id="PTHR18919:SF139">
    <property type="entry name" value="THIOLASE-LIKE PROTEIN TYPE 1 ADDITIONAL C-TERMINAL DOMAIN-CONTAINING PROTEIN"/>
    <property type="match status" value="1"/>
</dbReference>
<reference evidence="7" key="1">
    <citation type="submission" date="2018-01" db="EMBL/GenBank/DDBJ databases">
        <title>Comparative genomics of Mycobacterium mucogenicum and Mycobacterium neoaurum clade members emphasizing tRNA and non-coding RNA.</title>
        <authorList>
            <person name="Behra P.R.K."/>
            <person name="Pettersson B.M.F."/>
            <person name="Das S."/>
            <person name="Dasgupta S."/>
            <person name="Kirsebom L.A."/>
        </authorList>
    </citation>
    <scope>NUCLEOTIDE SEQUENCE</scope>
    <source>
        <strain evidence="7">DSM 44124</strain>
    </source>
</reference>
<keyword evidence="3 7" id="KW-0012">Acyltransferase</keyword>
<sequence>MPLDPRTPVLVGYGQVNQYDENPGGEPVDLMEAAAREAADARVLEAVDAVRIVNVFSLRYRDPGLLLAQRIGAPGAVTRYSPVGGNVPQSLVNQACLDIQQGRNDVVLIAGGETWRTRTRLKARGERLAGTEQDESVPMAPSDPDVDMVGPAELRIGLVAPSHVYPMFEQALRIAAGEGVEDYRRRIGELWARFSQVAEGNPHAWSREAVPAEQIWQPGPDNRMISWPYTKLMNSNNMVDQGAALILTSVGKAEELRIPRDRWVFPHAGTDAHDPYVLGERGSFSGSPSIRIAGRRVLELTGLGIDDIDAVDVYSCFPSAVQVAARELGLALDDPARPLTVTGGLTFAGGPWNNYVSHSIATMAERLVAHPGQIGLITANGGYLTKHSFGVYSTEPPANEFRWADVQSEVDAEPTVVAEDDWSGTGTVESWTTPVTREGTPEKVFVAVRTPDGGRALAVITDASQAEASTREDLAGATVTVKPDGTAGLD</sequence>
<reference evidence="6 8" key="3">
    <citation type="journal article" date="2019" name="Sci. Rep.">
        <title>Insight into the biology of Mycobacterium mucogenicum and Mycobacterium neoaurum clade members.</title>
        <authorList>
            <person name="Behra P.R.K."/>
            <person name="Pettersson B.M.F."/>
            <person name="Ramesh M."/>
            <person name="Dasgupta S."/>
            <person name="Kirsebom L.A."/>
        </authorList>
    </citation>
    <scope>NUCLEOTIDE SEQUENCE [LARGE SCALE GENOMIC DNA]</scope>
    <source>
        <strain evidence="6 8">DSM 44124</strain>
    </source>
</reference>
<dbReference type="Gene3D" id="3.40.47.10">
    <property type="match status" value="1"/>
</dbReference>
<dbReference type="Pfam" id="PF18313">
    <property type="entry name" value="TLP1_add_C"/>
    <property type="match status" value="1"/>
</dbReference>
<dbReference type="InterPro" id="IPR040771">
    <property type="entry name" value="TLP1_add_C"/>
</dbReference>
<dbReference type="GO" id="GO:0003985">
    <property type="term" value="F:acetyl-CoA C-acetyltransferase activity"/>
    <property type="evidence" value="ECO:0007669"/>
    <property type="project" value="UniProtKB-EC"/>
</dbReference>
<dbReference type="InterPro" id="IPR016039">
    <property type="entry name" value="Thiolase-like"/>
</dbReference>
<feature type="region of interest" description="Disordered" evidence="4">
    <location>
        <begin position="124"/>
        <end position="145"/>
    </location>
</feature>
<dbReference type="Gene3D" id="2.40.50.840">
    <property type="match status" value="1"/>
</dbReference>
<dbReference type="RefSeq" id="WP_053856238.1">
    <property type="nucleotide sequence ID" value="NZ_ANBS01000072.1"/>
</dbReference>
<evidence type="ECO:0000259" key="5">
    <source>
        <dbReference type="Pfam" id="PF18313"/>
    </source>
</evidence>
<keyword evidence="2 7" id="KW-0808">Transferase</keyword>
<dbReference type="KEGG" id="mmuc:C1S78_015510"/>
<accession>A0A8H2PHB9</accession>
<dbReference type="EMBL" id="POTL01000001">
    <property type="protein sequence ID" value="TLH53568.1"/>
    <property type="molecule type" value="Genomic_DNA"/>
</dbReference>
<protein>
    <submittedName>
        <fullName evidence="7">Acetyl-CoA acetyltransferase</fullName>
        <ecNumber evidence="7">2.3.1.9</ecNumber>
    </submittedName>
</protein>
<dbReference type="Proteomes" id="UP000309231">
    <property type="component" value="Chromosome"/>
</dbReference>
<dbReference type="CDD" id="cd00829">
    <property type="entry name" value="SCP-x_thiolase"/>
    <property type="match status" value="1"/>
</dbReference>
<dbReference type="SUPFAM" id="SSF53901">
    <property type="entry name" value="Thiolase-like"/>
    <property type="match status" value="2"/>
</dbReference>
<evidence type="ECO:0000313" key="7">
    <source>
        <dbReference type="EMBL" id="TLH53568.1"/>
    </source>
</evidence>
<evidence type="ECO:0000256" key="3">
    <source>
        <dbReference type="ARBA" id="ARBA00023315"/>
    </source>
</evidence>
<evidence type="ECO:0000256" key="1">
    <source>
        <dbReference type="ARBA" id="ARBA00010982"/>
    </source>
</evidence>
<dbReference type="GeneID" id="76726334"/>
<evidence type="ECO:0000313" key="8">
    <source>
        <dbReference type="Proteomes" id="UP000309231"/>
    </source>
</evidence>
<evidence type="ECO:0000313" key="6">
    <source>
        <dbReference type="EMBL" id="QPG67024.1"/>
    </source>
</evidence>